<evidence type="ECO:0000313" key="1">
    <source>
        <dbReference type="EMBL" id="JAR93787.1"/>
    </source>
</evidence>
<dbReference type="InterPro" id="IPR012674">
    <property type="entry name" value="Calycin"/>
</dbReference>
<dbReference type="SUPFAM" id="SSF50814">
    <property type="entry name" value="Lipocalins"/>
    <property type="match status" value="1"/>
</dbReference>
<name>A0A147BSS6_IXORI</name>
<dbReference type="AlphaFoldDB" id="A0A147BSS6"/>
<proteinExistence type="predicted"/>
<dbReference type="EMBL" id="GEGO01001617">
    <property type="protein sequence ID" value="JAR93787.1"/>
    <property type="molecule type" value="Transcribed_RNA"/>
</dbReference>
<reference evidence="1" key="1">
    <citation type="journal article" date="2018" name="PLoS Negl. Trop. Dis.">
        <title>Sialome diversity of ticks revealed by RNAseq of single tick salivary glands.</title>
        <authorList>
            <person name="Perner J."/>
            <person name="Kropackova S."/>
            <person name="Kopacek P."/>
            <person name="Ribeiro J.M."/>
        </authorList>
    </citation>
    <scope>NUCLEOTIDE SEQUENCE</scope>
    <source>
        <strain evidence="1">Siblings of single egg batch collected in Ceske Budejovice</strain>
        <tissue evidence="1">Salivary glands</tissue>
    </source>
</reference>
<sequence length="164" mass="19055">MNEFQMIAEVFYHIPEANLYASSEKSRRRLCGVQIYQVFPDSAKLEVRVFSSGGIYRIESFSYYTKQMNEFSPTIIPLVDHQVPTGHLYNRIFRQRRVLVSNFKNCYLLKSVGDGEKNPLCELFLKNNTDPYPGLDECWFMFLAFCGYPAAVYSNTSCYIESTE</sequence>
<protein>
    <submittedName>
        <fullName evidence="1">Uncharacterized protein</fullName>
    </submittedName>
</protein>
<accession>A0A147BSS6</accession>
<organism evidence="1">
    <name type="scientific">Ixodes ricinus</name>
    <name type="common">Common tick</name>
    <name type="synonym">Acarus ricinus</name>
    <dbReference type="NCBI Taxonomy" id="34613"/>
    <lineage>
        <taxon>Eukaryota</taxon>
        <taxon>Metazoa</taxon>
        <taxon>Ecdysozoa</taxon>
        <taxon>Arthropoda</taxon>
        <taxon>Chelicerata</taxon>
        <taxon>Arachnida</taxon>
        <taxon>Acari</taxon>
        <taxon>Parasitiformes</taxon>
        <taxon>Ixodida</taxon>
        <taxon>Ixodoidea</taxon>
        <taxon>Ixodidae</taxon>
        <taxon>Ixodinae</taxon>
        <taxon>Ixodes</taxon>
    </lineage>
</organism>